<dbReference type="PANTHER" id="PTHR35005:SF1">
    <property type="entry name" value="2-AMINO-5-FORMYLAMINO-6-RIBOSYLAMINOPYRIMIDIN-4(3H)-ONE 5'-MONOPHOSPHATE DEFORMYLASE"/>
    <property type="match status" value="1"/>
</dbReference>
<dbReference type="Pfam" id="PF02633">
    <property type="entry name" value="Creatininase"/>
    <property type="match status" value="1"/>
</dbReference>
<dbReference type="GO" id="GO:0046872">
    <property type="term" value="F:metal ion binding"/>
    <property type="evidence" value="ECO:0007669"/>
    <property type="project" value="UniProtKB-KW"/>
</dbReference>
<keyword evidence="3 6" id="KW-0378">Hydrolase</keyword>
<evidence type="ECO:0000256" key="3">
    <source>
        <dbReference type="ARBA" id="ARBA00022801"/>
    </source>
</evidence>
<comment type="cofactor">
    <cofactor evidence="1">
        <name>Zn(2+)</name>
        <dbReference type="ChEBI" id="CHEBI:29105"/>
    </cofactor>
</comment>
<comment type="caution">
    <text evidence="6">The sequence shown here is derived from an EMBL/GenBank/DDBJ whole genome shotgun (WGS) entry which is preliminary data.</text>
</comment>
<dbReference type="PANTHER" id="PTHR35005">
    <property type="entry name" value="3-DEHYDRO-SCYLLO-INOSOSE HYDROLASE"/>
    <property type="match status" value="1"/>
</dbReference>
<dbReference type="InterPro" id="IPR003785">
    <property type="entry name" value="Creatininase/forma_Hydrolase"/>
</dbReference>
<dbReference type="Proteomes" id="UP000521922">
    <property type="component" value="Unassembled WGS sequence"/>
</dbReference>
<comment type="similarity">
    <text evidence="5">Belongs to the creatininase superfamily.</text>
</comment>
<dbReference type="InterPro" id="IPR024087">
    <property type="entry name" value="Creatininase-like_sf"/>
</dbReference>
<dbReference type="Gene3D" id="3.40.50.10310">
    <property type="entry name" value="Creatininase"/>
    <property type="match status" value="1"/>
</dbReference>
<evidence type="ECO:0000256" key="1">
    <source>
        <dbReference type="ARBA" id="ARBA00001947"/>
    </source>
</evidence>
<evidence type="ECO:0000313" key="7">
    <source>
        <dbReference type="Proteomes" id="UP000521922"/>
    </source>
</evidence>
<dbReference type="EMBL" id="JACCBB010000002">
    <property type="protein sequence ID" value="NYD25127.1"/>
    <property type="molecule type" value="Genomic_DNA"/>
</dbReference>
<keyword evidence="2" id="KW-0479">Metal-binding</keyword>
<keyword evidence="7" id="KW-1185">Reference proteome</keyword>
<dbReference type="NCBIfam" id="TIGR03964">
    <property type="entry name" value="mycofact_creat"/>
    <property type="match status" value="1"/>
</dbReference>
<dbReference type="GO" id="GO:0047789">
    <property type="term" value="F:creatininase activity"/>
    <property type="evidence" value="ECO:0007669"/>
    <property type="project" value="UniProtKB-EC"/>
</dbReference>
<evidence type="ECO:0000313" key="6">
    <source>
        <dbReference type="EMBL" id="NYD25127.1"/>
    </source>
</evidence>
<keyword evidence="4" id="KW-0862">Zinc</keyword>
<gene>
    <name evidence="6" type="ORF">BJ968_004736</name>
</gene>
<proteinExistence type="inferred from homology"/>
<accession>A0A7Y9DQZ2</accession>
<evidence type="ECO:0000256" key="5">
    <source>
        <dbReference type="ARBA" id="ARBA00024029"/>
    </source>
</evidence>
<sequence>MPLDTDTAVAAEVADRAARALSTAHVVVAPAIPYGSSGEHQAFPGTMSIGTPVLTSVLVELGRSLRTWAAAVVFVNGHGGNLDAVTGAVEVLRAEGQTVAWFPCASADADPHAGWAETSVMLRLRPQDVRSERARPGNCAPLHMLLPALREQGLRAVTANGVLGDPSGADADAGEALVVDMVATVANGVRRLGPP</sequence>
<dbReference type="EC" id="3.5.2.10" evidence="6"/>
<organism evidence="6 7">
    <name type="scientific">Kineococcus aurantiacus</name>
    <dbReference type="NCBI Taxonomy" id="37633"/>
    <lineage>
        <taxon>Bacteria</taxon>
        <taxon>Bacillati</taxon>
        <taxon>Actinomycetota</taxon>
        <taxon>Actinomycetes</taxon>
        <taxon>Kineosporiales</taxon>
        <taxon>Kineosporiaceae</taxon>
        <taxon>Kineococcus</taxon>
    </lineage>
</organism>
<dbReference type="SUPFAM" id="SSF102215">
    <property type="entry name" value="Creatininase"/>
    <property type="match status" value="1"/>
</dbReference>
<dbReference type="AlphaFoldDB" id="A0A7Y9DQZ2"/>
<evidence type="ECO:0000256" key="2">
    <source>
        <dbReference type="ARBA" id="ARBA00022723"/>
    </source>
</evidence>
<reference evidence="6 7" key="1">
    <citation type="submission" date="2020-07" db="EMBL/GenBank/DDBJ databases">
        <title>Sequencing the genomes of 1000 actinobacteria strains.</title>
        <authorList>
            <person name="Klenk H.-P."/>
        </authorList>
    </citation>
    <scope>NUCLEOTIDE SEQUENCE [LARGE SCALE GENOMIC DNA]</scope>
    <source>
        <strain evidence="6 7">DSM 7487</strain>
    </source>
</reference>
<dbReference type="GO" id="GO:0009231">
    <property type="term" value="P:riboflavin biosynthetic process"/>
    <property type="evidence" value="ECO:0007669"/>
    <property type="project" value="TreeGrafter"/>
</dbReference>
<name>A0A7Y9DQZ2_9ACTN</name>
<dbReference type="GO" id="GO:0016811">
    <property type="term" value="F:hydrolase activity, acting on carbon-nitrogen (but not peptide) bonds, in linear amides"/>
    <property type="evidence" value="ECO:0007669"/>
    <property type="project" value="TreeGrafter"/>
</dbReference>
<dbReference type="InterPro" id="IPR023871">
    <property type="entry name" value="MftE"/>
</dbReference>
<evidence type="ECO:0000256" key="4">
    <source>
        <dbReference type="ARBA" id="ARBA00022833"/>
    </source>
</evidence>
<protein>
    <submittedName>
        <fullName evidence="6">Creatinine amidohydrolase</fullName>
        <ecNumber evidence="6">3.5.2.10</ecNumber>
    </submittedName>
</protein>